<dbReference type="GO" id="GO:0019867">
    <property type="term" value="C:outer membrane"/>
    <property type="evidence" value="ECO:0007669"/>
    <property type="project" value="InterPro"/>
</dbReference>
<dbReference type="InterPro" id="IPR011250">
    <property type="entry name" value="OMP/PagP_B-barrel"/>
</dbReference>
<dbReference type="InterPro" id="IPR005618">
    <property type="entry name" value="OMPW"/>
</dbReference>
<organism evidence="2 3">
    <name type="scientific">Simiduia agarivorans (strain DSM 21679 / JCM 13881 / BCRC 17597 / SA1)</name>
    <dbReference type="NCBI Taxonomy" id="1117647"/>
    <lineage>
        <taxon>Bacteria</taxon>
        <taxon>Pseudomonadati</taxon>
        <taxon>Pseudomonadota</taxon>
        <taxon>Gammaproteobacteria</taxon>
        <taxon>Cellvibrionales</taxon>
        <taxon>Cellvibrionaceae</taxon>
        <taxon>Simiduia</taxon>
    </lineage>
</organism>
<dbReference type="SUPFAM" id="SSF56925">
    <property type="entry name" value="OMPA-like"/>
    <property type="match status" value="1"/>
</dbReference>
<dbReference type="HOGENOM" id="CLU_042505_1_1_6"/>
<accession>K4KJR1</accession>
<feature type="chain" id="PRO_5003878361" evidence="1">
    <location>
        <begin position="22"/>
        <end position="216"/>
    </location>
</feature>
<dbReference type="Proteomes" id="UP000000466">
    <property type="component" value="Chromosome"/>
</dbReference>
<dbReference type="PANTHER" id="PTHR36920">
    <property type="match status" value="1"/>
</dbReference>
<dbReference type="Pfam" id="PF03922">
    <property type="entry name" value="OmpW"/>
    <property type="match status" value="1"/>
</dbReference>
<name>K4KJR1_SIMAS</name>
<dbReference type="OrthoDB" id="9807574at2"/>
<dbReference type="AlphaFoldDB" id="K4KJR1"/>
<dbReference type="KEGG" id="saga:M5M_05190"/>
<feature type="signal peptide" evidence="1">
    <location>
        <begin position="1"/>
        <end position="21"/>
    </location>
</feature>
<gene>
    <name evidence="2" type="ordered locus">M5M_05190</name>
</gene>
<dbReference type="eggNOG" id="COG3047">
    <property type="taxonomic scope" value="Bacteria"/>
</dbReference>
<dbReference type="PANTHER" id="PTHR36920:SF1">
    <property type="entry name" value="OUTER MEMBRANE PROTEIN W"/>
    <property type="match status" value="1"/>
</dbReference>
<dbReference type="EMBL" id="CP003746">
    <property type="protein sequence ID" value="AFU98243.1"/>
    <property type="molecule type" value="Genomic_DNA"/>
</dbReference>
<dbReference type="STRING" id="1117647.M5M_05190"/>
<evidence type="ECO:0000313" key="2">
    <source>
        <dbReference type="EMBL" id="AFU98243.1"/>
    </source>
</evidence>
<protein>
    <submittedName>
        <fullName evidence="2">OmpW family outer membrane protein</fullName>
    </submittedName>
</protein>
<proteinExistence type="predicted"/>
<dbReference type="Gene3D" id="2.40.160.20">
    <property type="match status" value="1"/>
</dbReference>
<keyword evidence="3" id="KW-1185">Reference proteome</keyword>
<keyword evidence="1" id="KW-0732">Signal</keyword>
<dbReference type="RefSeq" id="WP_015046416.1">
    <property type="nucleotide sequence ID" value="NC_018868.3"/>
</dbReference>
<evidence type="ECO:0000313" key="3">
    <source>
        <dbReference type="Proteomes" id="UP000000466"/>
    </source>
</evidence>
<reference evidence="2 3" key="1">
    <citation type="journal article" date="2013" name="Genome Announc.">
        <title>Complete genome sequence of Simiduia agarivorans SA1(T), a marine bacterium able to degrade a variety of polysaccharides.</title>
        <authorList>
            <person name="Lin S.Y."/>
            <person name="Shieh W.Y."/>
            <person name="Chen J.S."/>
            <person name="Tang S.L."/>
        </authorList>
    </citation>
    <scope>NUCLEOTIDE SEQUENCE [LARGE SCALE GENOMIC DNA]</scope>
    <source>
        <strain evidence="3">DSM 21679 / JCM 13881 / BCRC 17597 / SA1</strain>
    </source>
</reference>
<evidence type="ECO:0000256" key="1">
    <source>
        <dbReference type="SAM" id="SignalP"/>
    </source>
</evidence>
<dbReference type="GO" id="GO:0055085">
    <property type="term" value="P:transmembrane transport"/>
    <property type="evidence" value="ECO:0007669"/>
    <property type="project" value="TreeGrafter"/>
</dbReference>
<sequence>MKSLTTLALAIAALSTQQVSANDWIVRAGVTSVQPNTSSSFIAIDGTATDSKVDIGSNTQLGLTATYLVDDNWGIELLAATPFTHKIKAKGGALNGAGVGETQHLPPTLSAVYYFTNGDLRPYVGLGLNYTTFFSEDVDADLEGILGASKLTLKDSWGLAAQIGVDYNLNDRWQLNASMRYIDINTDAKITNGTNVVTADVDIDPYVYSLMVGYKF</sequence>